<dbReference type="InterPro" id="IPR001810">
    <property type="entry name" value="F-box_dom"/>
</dbReference>
<dbReference type="PANTHER" id="PTHR31672">
    <property type="entry name" value="BNACNNG10540D PROTEIN"/>
    <property type="match status" value="1"/>
</dbReference>
<evidence type="ECO:0000259" key="1">
    <source>
        <dbReference type="PROSITE" id="PS50181"/>
    </source>
</evidence>
<dbReference type="EMBL" id="CM007901">
    <property type="protein sequence ID" value="OTG05925.1"/>
    <property type="molecule type" value="Genomic_DNA"/>
</dbReference>
<dbReference type="InterPro" id="IPR006527">
    <property type="entry name" value="F-box-assoc_dom_typ1"/>
</dbReference>
<dbReference type="CDD" id="cd22157">
    <property type="entry name" value="F-box_AtFBW1-like"/>
    <property type="match status" value="1"/>
</dbReference>
<evidence type="ECO:0000313" key="3">
    <source>
        <dbReference type="Proteomes" id="UP000215914"/>
    </source>
</evidence>
<protein>
    <submittedName>
        <fullName evidence="2">Putative F-box domain-containing protein</fullName>
    </submittedName>
</protein>
<dbReference type="NCBIfam" id="TIGR01640">
    <property type="entry name" value="F_box_assoc_1"/>
    <property type="match status" value="1"/>
</dbReference>
<evidence type="ECO:0000313" key="2">
    <source>
        <dbReference type="EMBL" id="OTG05925.1"/>
    </source>
</evidence>
<dbReference type="Proteomes" id="UP000215914">
    <property type="component" value="Chromosome 12"/>
</dbReference>
<dbReference type="Pfam" id="PF07734">
    <property type="entry name" value="FBA_1"/>
    <property type="match status" value="1"/>
</dbReference>
<proteinExistence type="predicted"/>
<dbReference type="InParanoid" id="A0A251T481"/>
<name>A0A251T481_HELAN</name>
<gene>
    <name evidence="2" type="ORF">HannXRQ_Chr12g0379021</name>
</gene>
<dbReference type="SUPFAM" id="SSF81383">
    <property type="entry name" value="F-box domain"/>
    <property type="match status" value="1"/>
</dbReference>
<sequence length="531" mass="59978">MSDNIPFEIQELIMNKLPVEPLIRFRTVCKAWKSLIDSSDFIRNHIKQQNQQHLLVRYHDALHPELKFVSIPDNDDDTDPFPQHKVPVTVPQLVVNSVDHYTIIDSSHGLLCLFGPDDKAVIWNPSIRKAVDVVLPDMVGDGIYVNVLGFGVCPETIDPKVIKIRIYTEDVIPWQVEVFTLSTRVWRSAYSSNVPSKCFWFGGEQVVVGGVVYFLVSDRVDGRDGCDRLAHTHCNLSMLKPRESLVAIEGCVEDSELVYHVWVMKDGVPKLFEKLFTISGHSPYGSLNSVRGFRKTGEALVELQAHPVDVALHLFDRDVEEISAYFLGFGVCQKTRDLKIFKITIEGMEGVVPWQVEVFTLSTRVWRSAYSSNVQSKFVIGGEQVVVDGVVYWRVNGDVSDRADGEGGYGNFIVSFDLTSEEFGELKLPDRLANTRCSLCMFKSESLAVIEAGLEDYTWVSHVWVMKDGSNCKLILVPLEHLLLMNPTLKPSIILELVEGIFLCIPTRKHYFCLISPILQIRKKVFGENSI</sequence>
<dbReference type="AlphaFoldDB" id="A0A251T481"/>
<dbReference type="PROSITE" id="PS50181">
    <property type="entry name" value="FBOX"/>
    <property type="match status" value="1"/>
</dbReference>
<organism evidence="2 3">
    <name type="scientific">Helianthus annuus</name>
    <name type="common">Common sunflower</name>
    <dbReference type="NCBI Taxonomy" id="4232"/>
    <lineage>
        <taxon>Eukaryota</taxon>
        <taxon>Viridiplantae</taxon>
        <taxon>Streptophyta</taxon>
        <taxon>Embryophyta</taxon>
        <taxon>Tracheophyta</taxon>
        <taxon>Spermatophyta</taxon>
        <taxon>Magnoliopsida</taxon>
        <taxon>eudicotyledons</taxon>
        <taxon>Gunneridae</taxon>
        <taxon>Pentapetalae</taxon>
        <taxon>asterids</taxon>
        <taxon>campanulids</taxon>
        <taxon>Asterales</taxon>
        <taxon>Asteraceae</taxon>
        <taxon>Asteroideae</taxon>
        <taxon>Heliantheae alliance</taxon>
        <taxon>Heliantheae</taxon>
        <taxon>Helianthus</taxon>
    </lineage>
</organism>
<accession>A0A251T481</accession>
<dbReference type="PANTHER" id="PTHR31672:SF10">
    <property type="entry name" value="F-BOX DOMAIN-CONTAINING PROTEIN"/>
    <property type="match status" value="1"/>
</dbReference>
<dbReference type="InterPro" id="IPR050796">
    <property type="entry name" value="SCF_F-box_component"/>
</dbReference>
<dbReference type="InterPro" id="IPR036047">
    <property type="entry name" value="F-box-like_dom_sf"/>
</dbReference>
<dbReference type="Gene3D" id="1.20.1280.50">
    <property type="match status" value="1"/>
</dbReference>
<feature type="domain" description="F-box" evidence="1">
    <location>
        <begin position="1"/>
        <end position="45"/>
    </location>
</feature>
<dbReference type="InterPro" id="IPR017451">
    <property type="entry name" value="F-box-assoc_interact_dom"/>
</dbReference>
<dbReference type="SMART" id="SM00256">
    <property type="entry name" value="FBOX"/>
    <property type="match status" value="1"/>
</dbReference>
<keyword evidence="3" id="KW-1185">Reference proteome</keyword>
<reference evidence="3" key="1">
    <citation type="journal article" date="2017" name="Nature">
        <title>The sunflower genome provides insights into oil metabolism, flowering and Asterid evolution.</title>
        <authorList>
            <person name="Badouin H."/>
            <person name="Gouzy J."/>
            <person name="Grassa C.J."/>
            <person name="Murat F."/>
            <person name="Staton S.E."/>
            <person name="Cottret L."/>
            <person name="Lelandais-Briere C."/>
            <person name="Owens G.L."/>
            <person name="Carrere S."/>
            <person name="Mayjonade B."/>
            <person name="Legrand L."/>
            <person name="Gill N."/>
            <person name="Kane N.C."/>
            <person name="Bowers J.E."/>
            <person name="Hubner S."/>
            <person name="Bellec A."/>
            <person name="Berard A."/>
            <person name="Berges H."/>
            <person name="Blanchet N."/>
            <person name="Boniface M.C."/>
            <person name="Brunel D."/>
            <person name="Catrice O."/>
            <person name="Chaidir N."/>
            <person name="Claudel C."/>
            <person name="Donnadieu C."/>
            <person name="Faraut T."/>
            <person name="Fievet G."/>
            <person name="Helmstetter N."/>
            <person name="King M."/>
            <person name="Knapp S.J."/>
            <person name="Lai Z."/>
            <person name="Le Paslier M.C."/>
            <person name="Lippi Y."/>
            <person name="Lorenzon L."/>
            <person name="Mandel J.R."/>
            <person name="Marage G."/>
            <person name="Marchand G."/>
            <person name="Marquand E."/>
            <person name="Bret-Mestries E."/>
            <person name="Morien E."/>
            <person name="Nambeesan S."/>
            <person name="Nguyen T."/>
            <person name="Pegot-Espagnet P."/>
            <person name="Pouilly N."/>
            <person name="Raftis F."/>
            <person name="Sallet E."/>
            <person name="Schiex T."/>
            <person name="Thomas J."/>
            <person name="Vandecasteele C."/>
            <person name="Vares D."/>
            <person name="Vear F."/>
            <person name="Vautrin S."/>
            <person name="Crespi M."/>
            <person name="Mangin B."/>
            <person name="Burke J.M."/>
            <person name="Salse J."/>
            <person name="Munos S."/>
            <person name="Vincourt P."/>
            <person name="Rieseberg L.H."/>
            <person name="Langlade N.B."/>
        </authorList>
    </citation>
    <scope>NUCLEOTIDE SEQUENCE [LARGE SCALE GENOMIC DNA]</scope>
    <source>
        <strain evidence="3">cv. SF193</strain>
    </source>
</reference>
<dbReference type="Pfam" id="PF00646">
    <property type="entry name" value="F-box"/>
    <property type="match status" value="1"/>
</dbReference>